<dbReference type="InterPro" id="IPR004556">
    <property type="entry name" value="HemK-like"/>
</dbReference>
<comment type="similarity">
    <text evidence="5">Belongs to the protein N5-glutamine methyltransferase family. PrmC subfamily.</text>
</comment>
<comment type="caution">
    <text evidence="5">Lacks conserved residue(s) required for the propagation of feature annotation.</text>
</comment>
<dbReference type="GO" id="GO:0032259">
    <property type="term" value="P:methylation"/>
    <property type="evidence" value="ECO:0007669"/>
    <property type="project" value="UniProtKB-KW"/>
</dbReference>
<dbReference type="GO" id="GO:0003676">
    <property type="term" value="F:nucleic acid binding"/>
    <property type="evidence" value="ECO:0007669"/>
    <property type="project" value="InterPro"/>
</dbReference>
<feature type="binding site" evidence="5">
    <location>
        <position position="141"/>
    </location>
    <ligand>
        <name>S-adenosyl-L-methionine</name>
        <dbReference type="ChEBI" id="CHEBI:59789"/>
    </ligand>
</feature>
<dbReference type="EMBL" id="DWVS01000204">
    <property type="protein sequence ID" value="HJC88007.1"/>
    <property type="molecule type" value="Genomic_DNA"/>
</dbReference>
<evidence type="ECO:0000256" key="4">
    <source>
        <dbReference type="ARBA" id="ARBA00048391"/>
    </source>
</evidence>
<dbReference type="GO" id="GO:0102559">
    <property type="term" value="F:peptide chain release factor N(5)-glutamine methyltransferase activity"/>
    <property type="evidence" value="ECO:0007669"/>
    <property type="project" value="UniProtKB-EC"/>
</dbReference>
<evidence type="ECO:0000313" key="9">
    <source>
        <dbReference type="Proteomes" id="UP000823922"/>
    </source>
</evidence>
<keyword evidence="1 5" id="KW-0489">Methyltransferase</keyword>
<feature type="binding site" evidence="5">
    <location>
        <position position="182"/>
    </location>
    <ligand>
        <name>S-adenosyl-L-methionine</name>
        <dbReference type="ChEBI" id="CHEBI:59789"/>
    </ligand>
</feature>
<dbReference type="NCBIfam" id="TIGR00536">
    <property type="entry name" value="hemK_fam"/>
    <property type="match status" value="1"/>
</dbReference>
<feature type="domain" description="Release factor glutamine methyltransferase N-terminal" evidence="7">
    <location>
        <begin position="5"/>
        <end position="75"/>
    </location>
</feature>
<comment type="function">
    <text evidence="5">Methylates the class 1 translation termination release factors RF1/PrfA and RF2/PrfB on the glutamine residue of the universally conserved GGQ motif.</text>
</comment>
<comment type="caution">
    <text evidence="8">The sequence shown here is derived from an EMBL/GenBank/DDBJ whole genome shotgun (WGS) entry which is preliminary data.</text>
</comment>
<dbReference type="InterPro" id="IPR002052">
    <property type="entry name" value="DNA_methylase_N6_adenine_CS"/>
</dbReference>
<dbReference type="FunFam" id="3.40.50.150:FF:000053">
    <property type="entry name" value="Release factor glutamine methyltransferase"/>
    <property type="match status" value="1"/>
</dbReference>
<reference evidence="8" key="2">
    <citation type="submission" date="2021-04" db="EMBL/GenBank/DDBJ databases">
        <authorList>
            <person name="Gilroy R."/>
        </authorList>
    </citation>
    <scope>NUCLEOTIDE SEQUENCE</scope>
    <source>
        <strain evidence="8">ChiBcec1-1630</strain>
    </source>
</reference>
<proteinExistence type="inferred from homology"/>
<sequence>MKYAEMFRFGAEALERAGVREAELDARLLLETVCHTSRNDLLVHGDREITEEQEQQYREWITLRASRIPLQHITGVQEFMGLEFSVNENVLIPRQDTEILVEEVLRELTDGSRILDLCTGSGCILLSLLHYSNDCVGVGSDISQEALAVARKNADRMGIRADFLCGDLFERVEGRYDFIVSNPPYIASGEIPELMEEVRLHEPLSALDGHEDGLFFYRRIIGECPDYLVRGGSLYLEIGWDQGSAVKTLMEEAGFHEVRVTKDYAGLDRVVSGVWF</sequence>
<dbReference type="Gene3D" id="1.10.8.10">
    <property type="entry name" value="DNA helicase RuvA subunit, C-terminal domain"/>
    <property type="match status" value="1"/>
</dbReference>
<dbReference type="Gene3D" id="3.40.50.150">
    <property type="entry name" value="Vaccinia Virus protein VP39"/>
    <property type="match status" value="1"/>
</dbReference>
<accession>A0A9D2QM09</accession>
<comment type="catalytic activity">
    <reaction evidence="4 5">
        <text>L-glutaminyl-[peptide chain release factor] + S-adenosyl-L-methionine = N(5)-methyl-L-glutaminyl-[peptide chain release factor] + S-adenosyl-L-homocysteine + H(+)</text>
        <dbReference type="Rhea" id="RHEA:42896"/>
        <dbReference type="Rhea" id="RHEA-COMP:10271"/>
        <dbReference type="Rhea" id="RHEA-COMP:10272"/>
        <dbReference type="ChEBI" id="CHEBI:15378"/>
        <dbReference type="ChEBI" id="CHEBI:30011"/>
        <dbReference type="ChEBI" id="CHEBI:57856"/>
        <dbReference type="ChEBI" id="CHEBI:59789"/>
        <dbReference type="ChEBI" id="CHEBI:61891"/>
        <dbReference type="EC" id="2.1.1.297"/>
    </reaction>
</comment>
<dbReference type="InterPro" id="IPR050320">
    <property type="entry name" value="N5-glutamine_MTase"/>
</dbReference>
<feature type="domain" description="Methyltransferase small" evidence="6">
    <location>
        <begin position="97"/>
        <end position="190"/>
    </location>
</feature>
<feature type="binding site" evidence="5">
    <location>
        <begin position="182"/>
        <end position="185"/>
    </location>
    <ligand>
        <name>substrate</name>
    </ligand>
</feature>
<dbReference type="Pfam" id="PF05175">
    <property type="entry name" value="MTS"/>
    <property type="match status" value="1"/>
</dbReference>
<keyword evidence="2 5" id="KW-0808">Transferase</keyword>
<dbReference type="PANTHER" id="PTHR18895:SF74">
    <property type="entry name" value="MTRF1L RELEASE FACTOR GLUTAMINE METHYLTRANSFERASE"/>
    <property type="match status" value="1"/>
</dbReference>
<dbReference type="InterPro" id="IPR007848">
    <property type="entry name" value="Small_mtfrase_dom"/>
</dbReference>
<dbReference type="AlphaFoldDB" id="A0A9D2QM09"/>
<dbReference type="NCBIfam" id="TIGR03534">
    <property type="entry name" value="RF_mod_PrmC"/>
    <property type="match status" value="1"/>
</dbReference>
<evidence type="ECO:0000256" key="2">
    <source>
        <dbReference type="ARBA" id="ARBA00022679"/>
    </source>
</evidence>
<dbReference type="InterPro" id="IPR029063">
    <property type="entry name" value="SAM-dependent_MTases_sf"/>
</dbReference>
<evidence type="ECO:0000259" key="6">
    <source>
        <dbReference type="Pfam" id="PF05175"/>
    </source>
</evidence>
<reference evidence="8" key="1">
    <citation type="journal article" date="2021" name="PeerJ">
        <title>Extensive microbial diversity within the chicken gut microbiome revealed by metagenomics and culture.</title>
        <authorList>
            <person name="Gilroy R."/>
            <person name="Ravi A."/>
            <person name="Getino M."/>
            <person name="Pursley I."/>
            <person name="Horton D.L."/>
            <person name="Alikhan N.F."/>
            <person name="Baker D."/>
            <person name="Gharbi K."/>
            <person name="Hall N."/>
            <person name="Watson M."/>
            <person name="Adriaenssens E.M."/>
            <person name="Foster-Nyarko E."/>
            <person name="Jarju S."/>
            <person name="Secka A."/>
            <person name="Antonio M."/>
            <person name="Oren A."/>
            <person name="Chaudhuri R.R."/>
            <person name="La Ragione R."/>
            <person name="Hildebrand F."/>
            <person name="Pallen M.J."/>
        </authorList>
    </citation>
    <scope>NUCLEOTIDE SEQUENCE</scope>
    <source>
        <strain evidence="8">ChiBcec1-1630</strain>
    </source>
</reference>
<dbReference type="CDD" id="cd02440">
    <property type="entry name" value="AdoMet_MTases"/>
    <property type="match status" value="1"/>
</dbReference>
<name>A0A9D2QM09_9FIRM</name>
<dbReference type="SUPFAM" id="SSF53335">
    <property type="entry name" value="S-adenosyl-L-methionine-dependent methyltransferases"/>
    <property type="match status" value="1"/>
</dbReference>
<evidence type="ECO:0000256" key="5">
    <source>
        <dbReference type="HAMAP-Rule" id="MF_02126"/>
    </source>
</evidence>
<dbReference type="EC" id="2.1.1.297" evidence="5"/>
<evidence type="ECO:0000256" key="3">
    <source>
        <dbReference type="ARBA" id="ARBA00022691"/>
    </source>
</evidence>
<organism evidence="8 9">
    <name type="scientific">Candidatus Eisenbergiella intestinigallinarum</name>
    <dbReference type="NCBI Taxonomy" id="2838549"/>
    <lineage>
        <taxon>Bacteria</taxon>
        <taxon>Bacillati</taxon>
        <taxon>Bacillota</taxon>
        <taxon>Clostridia</taxon>
        <taxon>Lachnospirales</taxon>
        <taxon>Lachnospiraceae</taxon>
        <taxon>Eisenbergiella</taxon>
    </lineage>
</organism>
<evidence type="ECO:0000313" key="8">
    <source>
        <dbReference type="EMBL" id="HJC88007.1"/>
    </source>
</evidence>
<dbReference type="InterPro" id="IPR019874">
    <property type="entry name" value="RF_methyltr_PrmC"/>
</dbReference>
<dbReference type="PROSITE" id="PS00092">
    <property type="entry name" value="N6_MTASE"/>
    <property type="match status" value="1"/>
</dbReference>
<dbReference type="InterPro" id="IPR040758">
    <property type="entry name" value="PrmC_N"/>
</dbReference>
<evidence type="ECO:0000259" key="7">
    <source>
        <dbReference type="Pfam" id="PF17827"/>
    </source>
</evidence>
<dbReference type="Proteomes" id="UP000823922">
    <property type="component" value="Unassembled WGS sequence"/>
</dbReference>
<gene>
    <name evidence="5 8" type="primary">prmC</name>
    <name evidence="8" type="ORF">H9926_08340</name>
</gene>
<protein>
    <recommendedName>
        <fullName evidence="5">Release factor glutamine methyltransferase</fullName>
        <shortName evidence="5">RF MTase</shortName>
        <ecNumber evidence="5">2.1.1.297</ecNumber>
    </recommendedName>
    <alternativeName>
        <fullName evidence="5">N5-glutamine methyltransferase PrmC</fullName>
    </alternativeName>
    <alternativeName>
        <fullName evidence="5">Protein-(glutamine-N5) MTase PrmC</fullName>
    </alternativeName>
    <alternativeName>
        <fullName evidence="5">Protein-glutamine N-methyltransferase PrmC</fullName>
    </alternativeName>
</protein>
<dbReference type="PANTHER" id="PTHR18895">
    <property type="entry name" value="HEMK METHYLTRANSFERASE"/>
    <property type="match status" value="1"/>
</dbReference>
<evidence type="ECO:0000256" key="1">
    <source>
        <dbReference type="ARBA" id="ARBA00022603"/>
    </source>
</evidence>
<keyword evidence="3 5" id="KW-0949">S-adenosyl-L-methionine</keyword>
<dbReference type="HAMAP" id="MF_02126">
    <property type="entry name" value="RF_methyltr_PrmC"/>
    <property type="match status" value="1"/>
</dbReference>
<dbReference type="Pfam" id="PF17827">
    <property type="entry name" value="PrmC_N"/>
    <property type="match status" value="1"/>
</dbReference>